<dbReference type="InterPro" id="IPR029060">
    <property type="entry name" value="PIN-like_dom_sf"/>
</dbReference>
<sequence length="227" mass="26705">MDSIFLDNNIVIGFCFNAEPQHAFALNIFNHNFNRLWSNNVEYEFQKIYHRKIDKFGDLIFKLIIKIRNERVLTKNELIKIAKHLNIDGFGYYQCSKIISGIWDSFLFENNHFKTNEIISAIKKYEKKFNKLSIKNYTLVFKNLGNAYERILEYPIVESNLKDVVNGKDNLRKLGGDMNICLDAHELGEKIPKLNFCTDDNKFLDNSVIICNHTKIYKIIGIEDYIF</sequence>
<dbReference type="SUPFAM" id="SSF88723">
    <property type="entry name" value="PIN domain-like"/>
    <property type="match status" value="1"/>
</dbReference>
<dbReference type="RefSeq" id="WP_067091344.1">
    <property type="nucleotide sequence ID" value="NZ_LWMV01000170.1"/>
</dbReference>
<accession>A0A166ANS5</accession>
<dbReference type="AlphaFoldDB" id="A0A166ANS5"/>
<dbReference type="EMBL" id="LWMV01000170">
    <property type="protein sequence ID" value="KZX12276.1"/>
    <property type="molecule type" value="Genomic_DNA"/>
</dbReference>
<evidence type="ECO:0000313" key="2">
    <source>
        <dbReference type="Proteomes" id="UP000077245"/>
    </source>
</evidence>
<keyword evidence="2" id="KW-1185">Reference proteome</keyword>
<protein>
    <recommendedName>
        <fullName evidence="3">PIN domain-containing protein</fullName>
    </recommendedName>
</protein>
<evidence type="ECO:0000313" key="1">
    <source>
        <dbReference type="EMBL" id="KZX12276.1"/>
    </source>
</evidence>
<proteinExistence type="predicted"/>
<gene>
    <name evidence="1" type="ORF">MBCUR_11280</name>
</gene>
<dbReference type="Proteomes" id="UP000077245">
    <property type="component" value="Unassembled WGS sequence"/>
</dbReference>
<dbReference type="STRING" id="49547.MBCUR_11280"/>
<name>A0A166ANS5_9EURY</name>
<comment type="caution">
    <text evidence="1">The sequence shown here is derived from an EMBL/GenBank/DDBJ whole genome shotgun (WGS) entry which is preliminary data.</text>
</comment>
<evidence type="ECO:0008006" key="3">
    <source>
        <dbReference type="Google" id="ProtNLM"/>
    </source>
</evidence>
<dbReference type="OrthoDB" id="329390at2157"/>
<reference evidence="1 2" key="1">
    <citation type="submission" date="2016-04" db="EMBL/GenBank/DDBJ databases">
        <title>Genome sequence of Methanobrevibacter curvatus DSM 11111.</title>
        <authorList>
            <person name="Poehlein A."/>
            <person name="Seedorf H."/>
            <person name="Daniel R."/>
        </authorList>
    </citation>
    <scope>NUCLEOTIDE SEQUENCE [LARGE SCALE GENOMIC DNA]</scope>
    <source>
        <strain evidence="1 2">DSM 11111</strain>
    </source>
</reference>
<dbReference type="PATRIC" id="fig|49547.3.peg.1205"/>
<organism evidence="1 2">
    <name type="scientific">Methanobrevibacter curvatus</name>
    <dbReference type="NCBI Taxonomy" id="49547"/>
    <lineage>
        <taxon>Archaea</taxon>
        <taxon>Methanobacteriati</taxon>
        <taxon>Methanobacteriota</taxon>
        <taxon>Methanomada group</taxon>
        <taxon>Methanobacteria</taxon>
        <taxon>Methanobacteriales</taxon>
        <taxon>Methanobacteriaceae</taxon>
        <taxon>Methanobrevibacter</taxon>
    </lineage>
</organism>